<evidence type="ECO:0000256" key="6">
    <source>
        <dbReference type="ARBA" id="ARBA00023274"/>
    </source>
</evidence>
<dbReference type="InParanoid" id="A0A7M7N722"/>
<proteinExistence type="inferred from homology"/>
<evidence type="ECO:0000256" key="1">
    <source>
        <dbReference type="ARBA" id="ARBA00004173"/>
    </source>
</evidence>
<feature type="region of interest" description="Disordered" evidence="9">
    <location>
        <begin position="213"/>
        <end position="238"/>
    </location>
</feature>
<protein>
    <recommendedName>
        <fullName evidence="7">Large ribosomal subunit protein uL3m</fullName>
    </recommendedName>
    <alternativeName>
        <fullName evidence="8">39S ribosomal protein L3, mitochondrial</fullName>
    </alternativeName>
</protein>
<evidence type="ECO:0000256" key="4">
    <source>
        <dbReference type="ARBA" id="ARBA00022980"/>
    </source>
</evidence>
<evidence type="ECO:0000313" key="10">
    <source>
        <dbReference type="EnsemblMetazoa" id="XP_030832109"/>
    </source>
</evidence>
<keyword evidence="11" id="KW-1185">Reference proteome</keyword>
<evidence type="ECO:0000256" key="5">
    <source>
        <dbReference type="ARBA" id="ARBA00023128"/>
    </source>
</evidence>
<dbReference type="InterPro" id="IPR009000">
    <property type="entry name" value="Transl_B-barrel_sf"/>
</dbReference>
<evidence type="ECO:0000256" key="7">
    <source>
        <dbReference type="ARBA" id="ARBA00035209"/>
    </source>
</evidence>
<keyword evidence="3" id="KW-0809">Transit peptide</keyword>
<dbReference type="PANTHER" id="PTHR11229:SF8">
    <property type="entry name" value="LARGE RIBOSOMAL SUBUNIT PROTEIN UL3M"/>
    <property type="match status" value="1"/>
</dbReference>
<evidence type="ECO:0000256" key="9">
    <source>
        <dbReference type="SAM" id="MobiDB-lite"/>
    </source>
</evidence>
<dbReference type="Gene3D" id="2.40.30.10">
    <property type="entry name" value="Translation factors"/>
    <property type="match status" value="2"/>
</dbReference>
<keyword evidence="6" id="KW-0687">Ribonucleoprotein</keyword>
<evidence type="ECO:0000313" key="11">
    <source>
        <dbReference type="Proteomes" id="UP000007110"/>
    </source>
</evidence>
<dbReference type="Pfam" id="PF00297">
    <property type="entry name" value="Ribosomal_L3"/>
    <property type="match status" value="1"/>
</dbReference>
<keyword evidence="5" id="KW-0496">Mitochondrion</keyword>
<dbReference type="FunCoup" id="A0A7M7N722">
    <property type="interactions" value="1372"/>
</dbReference>
<dbReference type="GO" id="GO:0006412">
    <property type="term" value="P:translation"/>
    <property type="evidence" value="ECO:0007669"/>
    <property type="project" value="InterPro"/>
</dbReference>
<dbReference type="GeneID" id="756465"/>
<dbReference type="RefSeq" id="XP_030832109.1">
    <property type="nucleotide sequence ID" value="XM_030976249.1"/>
</dbReference>
<dbReference type="NCBIfam" id="TIGR03625">
    <property type="entry name" value="L3_bact"/>
    <property type="match status" value="1"/>
</dbReference>
<comment type="subcellular location">
    <subcellularLocation>
        <location evidence="1">Mitochondrion</location>
    </subcellularLocation>
</comment>
<dbReference type="SUPFAM" id="SSF50447">
    <property type="entry name" value="Translation proteins"/>
    <property type="match status" value="1"/>
</dbReference>
<dbReference type="GO" id="GO:0003735">
    <property type="term" value="F:structural constituent of ribosome"/>
    <property type="evidence" value="ECO:0000318"/>
    <property type="project" value="GO_Central"/>
</dbReference>
<evidence type="ECO:0000256" key="8">
    <source>
        <dbReference type="ARBA" id="ARBA00035396"/>
    </source>
</evidence>
<dbReference type="FunFam" id="2.40.30.10:FF:000067">
    <property type="entry name" value="39S ribosomal protein L3, mitochondrial"/>
    <property type="match status" value="1"/>
</dbReference>
<dbReference type="FunFam" id="2.40.30.10:FF:000049">
    <property type="entry name" value="39S ribosomal protein L3, mitochondrial"/>
    <property type="match status" value="1"/>
</dbReference>
<keyword evidence="4" id="KW-0689">Ribosomal protein</keyword>
<dbReference type="OrthoDB" id="274683at2759"/>
<dbReference type="GO" id="GO:0005743">
    <property type="term" value="C:mitochondrial inner membrane"/>
    <property type="evidence" value="ECO:0007669"/>
    <property type="project" value="UniProtKB-ARBA"/>
</dbReference>
<dbReference type="Proteomes" id="UP000007110">
    <property type="component" value="Unassembled WGS sequence"/>
</dbReference>
<dbReference type="KEGG" id="spu:756465"/>
<name>A0A7M7N722_STRPU</name>
<comment type="similarity">
    <text evidence="2">Belongs to the universal ribosomal protein uL3 family.</text>
</comment>
<accession>A0A7M7N722</accession>
<dbReference type="AlphaFoldDB" id="A0A7M7N722"/>
<reference evidence="10" key="2">
    <citation type="submission" date="2021-01" db="UniProtKB">
        <authorList>
            <consortium name="EnsemblMetazoa"/>
        </authorList>
    </citation>
    <scope>IDENTIFICATION</scope>
</reference>
<evidence type="ECO:0000256" key="3">
    <source>
        <dbReference type="ARBA" id="ARBA00022946"/>
    </source>
</evidence>
<reference evidence="11" key="1">
    <citation type="submission" date="2015-02" db="EMBL/GenBank/DDBJ databases">
        <title>Genome sequencing for Strongylocentrotus purpuratus.</title>
        <authorList>
            <person name="Murali S."/>
            <person name="Liu Y."/>
            <person name="Vee V."/>
            <person name="English A."/>
            <person name="Wang M."/>
            <person name="Skinner E."/>
            <person name="Han Y."/>
            <person name="Muzny D.M."/>
            <person name="Worley K.C."/>
            <person name="Gibbs R.A."/>
        </authorList>
    </citation>
    <scope>NUCLEOTIDE SEQUENCE</scope>
</reference>
<organism evidence="10 11">
    <name type="scientific">Strongylocentrotus purpuratus</name>
    <name type="common">Purple sea urchin</name>
    <dbReference type="NCBI Taxonomy" id="7668"/>
    <lineage>
        <taxon>Eukaryota</taxon>
        <taxon>Metazoa</taxon>
        <taxon>Echinodermata</taxon>
        <taxon>Eleutherozoa</taxon>
        <taxon>Echinozoa</taxon>
        <taxon>Echinoidea</taxon>
        <taxon>Euechinoidea</taxon>
        <taxon>Echinacea</taxon>
        <taxon>Camarodonta</taxon>
        <taxon>Echinidea</taxon>
        <taxon>Strongylocentrotidae</taxon>
        <taxon>Strongylocentrotus</taxon>
    </lineage>
</organism>
<dbReference type="InterPro" id="IPR000597">
    <property type="entry name" value="Ribosomal_uL3"/>
</dbReference>
<dbReference type="EnsemblMetazoa" id="XM_030976249">
    <property type="protein sequence ID" value="XP_030832109"/>
    <property type="gene ID" value="LOC756465"/>
</dbReference>
<dbReference type="PANTHER" id="PTHR11229">
    <property type="entry name" value="50S RIBOSOMAL PROTEIN L3"/>
    <property type="match status" value="1"/>
</dbReference>
<dbReference type="CTD" id="11222"/>
<dbReference type="OMA" id="NSKYNVM"/>
<evidence type="ECO:0000256" key="2">
    <source>
        <dbReference type="ARBA" id="ARBA00006540"/>
    </source>
</evidence>
<dbReference type="InterPro" id="IPR019927">
    <property type="entry name" value="Ribosomal_uL3_bac/org-type"/>
</dbReference>
<dbReference type="GO" id="GO:0005762">
    <property type="term" value="C:mitochondrial large ribosomal subunit"/>
    <property type="evidence" value="ECO:0000318"/>
    <property type="project" value="GO_Central"/>
</dbReference>
<sequence length="337" mass="38079">MKLLAPTSSTTGNVRHKHFYPKFKEVDLSKENFNRFKQRPVEGDLTKENETFVYKWSQTKHMMSPLKQAPWLKGEWTPQSKRAGVIAIKLGMQPLWTKEGKRVPTTLLQVLECNVIDFHPQGLNGSDRPGTVLVAAKNAPPYYKDEEYADLFKSVCLPVKEHITSFNVTDNAALQPGTPLYAAHFRPGMYVDIAAKTIDKGFQGVMKRWGMKGQPASHGATKTHRKMGGSGGGGDPGRIWPGKKMPGFMGDKLRWTFGLKVLRVNTKHNILYVKGTIHGRNLGFVKVKDSHLHPVSEMPPFPTYYPEEEIEEDLMDESLHNFSHASIEYEIEEEEVS</sequence>